<reference evidence="1" key="1">
    <citation type="submission" date="2022-09" db="EMBL/GenBank/DDBJ databases">
        <title>Aureispira anguillicida sp. nov., isolated from Leptocephalus of Japanese eel Anguilla japonica.</title>
        <authorList>
            <person name="Yuasa K."/>
            <person name="Mekata T."/>
            <person name="Ikunari K."/>
        </authorList>
    </citation>
    <scope>NUCLEOTIDE SEQUENCE</scope>
    <source>
        <strain evidence="1">EL160426</strain>
    </source>
</reference>
<protein>
    <submittedName>
        <fullName evidence="1">Uncharacterized protein</fullName>
    </submittedName>
</protein>
<name>A0A916DTX2_9BACT</name>
<evidence type="ECO:0000313" key="2">
    <source>
        <dbReference type="Proteomes" id="UP001060919"/>
    </source>
</evidence>
<evidence type="ECO:0000313" key="1">
    <source>
        <dbReference type="EMBL" id="BDS12861.1"/>
    </source>
</evidence>
<dbReference type="EMBL" id="AP026867">
    <property type="protein sequence ID" value="BDS12861.1"/>
    <property type="molecule type" value="Genomic_DNA"/>
</dbReference>
<keyword evidence="2" id="KW-1185">Reference proteome</keyword>
<organism evidence="1 2">
    <name type="scientific">Aureispira anguillae</name>
    <dbReference type="NCBI Taxonomy" id="2864201"/>
    <lineage>
        <taxon>Bacteria</taxon>
        <taxon>Pseudomonadati</taxon>
        <taxon>Bacteroidota</taxon>
        <taxon>Saprospiria</taxon>
        <taxon>Saprospirales</taxon>
        <taxon>Saprospiraceae</taxon>
        <taxon>Aureispira</taxon>
    </lineage>
</organism>
<gene>
    <name evidence="1" type="ORF">AsAng_0035860</name>
</gene>
<dbReference type="KEGG" id="aup:AsAng_0035860"/>
<accession>A0A916DTX2</accession>
<proteinExistence type="predicted"/>
<sequence>MSKALISVRIVHNLANKKKKIVNRGNYFLQKVVESGKKWGKMVFLICYN</sequence>
<dbReference type="Proteomes" id="UP001060919">
    <property type="component" value="Chromosome"/>
</dbReference>
<dbReference type="AlphaFoldDB" id="A0A916DTX2"/>